<protein>
    <submittedName>
        <fullName evidence="4">Uncharacterized protein</fullName>
    </submittedName>
</protein>
<reference evidence="5" key="1">
    <citation type="submission" date="2016-06" db="EMBL/GenBank/DDBJ databases">
        <authorList>
            <person name="Varghese N."/>
            <person name="Submissions Spin"/>
        </authorList>
    </citation>
    <scope>NUCLEOTIDE SEQUENCE [LARGE SCALE GENOMIC DNA]</scope>
    <source>
        <strain evidence="5">DSM 45161</strain>
    </source>
</reference>
<evidence type="ECO:0000256" key="1">
    <source>
        <dbReference type="SAM" id="MobiDB-lite"/>
    </source>
</evidence>
<gene>
    <name evidence="4" type="ORF">GA0070614_3862</name>
</gene>
<sequence>MARVDVRPPRRALARRTSSLLAASLAAGLAVALAVAPELATAAPTSATGTTPGTGETAPGGEPTDDTTTPPVEPTATEPVPTTAPPTLPPDPTTPAPAPTTTAPTTTPPGDPAPTTAAPTTTPPPPDGGKPAPPNVPAPSQPNADGLGVRVTTRDLVLGRSYWNAKSTVTTLRVTVENTGRIGERVRLGYTLPTGLTDAGTAGCVAAGGGSWGCGEWTVAPGARFTSLIKVRVAGDAWRRMPLSGSVRVTATGPGTSGTVEDNEGFAVLFPPGPPVPGMVLDAEEVAFDITGGATELAVRLGNTGEVDATGRVEVVLPSGVSVQSPPPACAVVSPTRTRCDVGLLPTGRTQTLRLPVVATPQAQREAPLAGAVIGELDPRSGRTRQMRMSFRIVAAAALATPPATTPTPTGSQGVLAAAGRNADTGGMSSVQRIAVALIAVSVLLVVLALALATTSLRRRMGGPAPDPTANPAAD</sequence>
<keyword evidence="2" id="KW-0812">Transmembrane</keyword>
<evidence type="ECO:0000313" key="5">
    <source>
        <dbReference type="Proteomes" id="UP000198215"/>
    </source>
</evidence>
<keyword evidence="2" id="KW-0472">Membrane</keyword>
<feature type="compositionally biased region" description="Pro residues" evidence="1">
    <location>
        <begin position="82"/>
        <end position="98"/>
    </location>
</feature>
<evidence type="ECO:0000256" key="3">
    <source>
        <dbReference type="SAM" id="SignalP"/>
    </source>
</evidence>
<name>A0A1C5J316_9ACTN</name>
<feature type="chain" id="PRO_5008719275" evidence="3">
    <location>
        <begin position="43"/>
        <end position="475"/>
    </location>
</feature>
<feature type="compositionally biased region" description="Pro residues" evidence="1">
    <location>
        <begin position="121"/>
        <end position="140"/>
    </location>
</feature>
<feature type="signal peptide" evidence="3">
    <location>
        <begin position="1"/>
        <end position="42"/>
    </location>
</feature>
<keyword evidence="5" id="KW-1185">Reference proteome</keyword>
<feature type="region of interest" description="Disordered" evidence="1">
    <location>
        <begin position="42"/>
        <end position="149"/>
    </location>
</feature>
<evidence type="ECO:0000256" key="2">
    <source>
        <dbReference type="SAM" id="Phobius"/>
    </source>
</evidence>
<keyword evidence="2" id="KW-1133">Transmembrane helix</keyword>
<dbReference type="OrthoDB" id="3405477at2"/>
<feature type="compositionally biased region" description="Low complexity" evidence="1">
    <location>
        <begin position="42"/>
        <end position="81"/>
    </location>
</feature>
<dbReference type="EMBL" id="LT607753">
    <property type="protein sequence ID" value="SCG64843.1"/>
    <property type="molecule type" value="Genomic_DNA"/>
</dbReference>
<evidence type="ECO:0000313" key="4">
    <source>
        <dbReference type="EMBL" id="SCG64843.1"/>
    </source>
</evidence>
<dbReference type="Proteomes" id="UP000198215">
    <property type="component" value="Chromosome I"/>
</dbReference>
<proteinExistence type="predicted"/>
<feature type="transmembrane region" description="Helical" evidence="2">
    <location>
        <begin position="434"/>
        <end position="453"/>
    </location>
</feature>
<keyword evidence="3" id="KW-0732">Signal</keyword>
<dbReference type="RefSeq" id="WP_088977255.1">
    <property type="nucleotide sequence ID" value="NZ_LT607753.1"/>
</dbReference>
<organism evidence="4 5">
    <name type="scientific">Micromonospora coxensis</name>
    <dbReference type="NCBI Taxonomy" id="356852"/>
    <lineage>
        <taxon>Bacteria</taxon>
        <taxon>Bacillati</taxon>
        <taxon>Actinomycetota</taxon>
        <taxon>Actinomycetes</taxon>
        <taxon>Micromonosporales</taxon>
        <taxon>Micromonosporaceae</taxon>
        <taxon>Micromonospora</taxon>
    </lineage>
</organism>
<dbReference type="AlphaFoldDB" id="A0A1C5J316"/>
<accession>A0A1C5J316</accession>